<dbReference type="InterPro" id="IPR036624">
    <property type="entry name" value="Hcp1-lik_sf"/>
</dbReference>
<proteinExistence type="predicted"/>
<evidence type="ECO:0008006" key="3">
    <source>
        <dbReference type="Google" id="ProtNLM"/>
    </source>
</evidence>
<dbReference type="SUPFAM" id="SSF141452">
    <property type="entry name" value="Hcp1-like"/>
    <property type="match status" value="1"/>
</dbReference>
<sequence length="176" mass="18744">MASIFMRIDGNDSIKGAATVADLNSKKGWFAVDSLSWGAMRGVSVDIGNANNQDNGMVALGEISISKGYDGATPYLLTYLFQPGADGKTVELVMTKPSRDGKGIVPYFVISLEEARMANFSISGSDGSQPSESFSLTYTKIEQIFFVEDEGGKLEKAASVKYDATGNQLTSAADLK</sequence>
<dbReference type="Gene3D" id="2.30.110.20">
    <property type="entry name" value="Hcp1-like"/>
    <property type="match status" value="1"/>
</dbReference>
<evidence type="ECO:0000313" key="1">
    <source>
        <dbReference type="EMBL" id="AIY65046.1"/>
    </source>
</evidence>
<dbReference type="AlphaFoldDB" id="A0A0A7EG61"/>
<protein>
    <recommendedName>
        <fullName evidence="3">Hcp1 family type VI secretion system effector</fullName>
    </recommendedName>
</protein>
<dbReference type="HOGENOM" id="CLU_112762_1_0_6"/>
<dbReference type="Proteomes" id="UP000030341">
    <property type="component" value="Chromosome 1"/>
</dbReference>
<gene>
    <name evidence="1" type="ORF">OM33_07675</name>
</gene>
<evidence type="ECO:0000313" key="2">
    <source>
        <dbReference type="Proteomes" id="UP000030341"/>
    </source>
</evidence>
<dbReference type="eggNOG" id="COG3157">
    <property type="taxonomic scope" value="Bacteria"/>
</dbReference>
<accession>A0A0A7EG61</accession>
<dbReference type="STRING" id="1348114.OM33_07675"/>
<dbReference type="PANTHER" id="PTHR36152">
    <property type="entry name" value="CYTOPLASMIC PROTEIN-RELATED"/>
    <property type="match status" value="1"/>
</dbReference>
<dbReference type="EMBL" id="CP009888">
    <property type="protein sequence ID" value="AIY65046.1"/>
    <property type="molecule type" value="Genomic_DNA"/>
</dbReference>
<keyword evidence="2" id="KW-1185">Reference proteome</keyword>
<dbReference type="PANTHER" id="PTHR36152:SF1">
    <property type="entry name" value="UBIQUITIN-LIKE DOMAIN-CONTAINING PROTEIN"/>
    <property type="match status" value="1"/>
</dbReference>
<dbReference type="InterPro" id="IPR053165">
    <property type="entry name" value="HSI-I_assembly_Hcp1"/>
</dbReference>
<dbReference type="KEGG" id="pseo:OM33_07675"/>
<name>A0A0A7EG61_9GAMM</name>
<dbReference type="InterPro" id="IPR008514">
    <property type="entry name" value="T6SS_Hcp"/>
</dbReference>
<dbReference type="Pfam" id="PF05638">
    <property type="entry name" value="T6SS_HCP"/>
    <property type="match status" value="1"/>
</dbReference>
<reference evidence="1 2" key="1">
    <citation type="submission" date="2014-11" db="EMBL/GenBank/DDBJ databases">
        <title>Complete Genome Sequence of Pseudoalteromonas sp. Strain OCN003 Isolated from Kaneohe Bay, Oahu, Hawaii.</title>
        <authorList>
            <person name="Beurmann S."/>
            <person name="Videau P."/>
            <person name="Ushijima B."/>
            <person name="Smith A.M."/>
            <person name="Aeby G.S."/>
            <person name="Callahan S.M."/>
            <person name="Belcaid M."/>
        </authorList>
    </citation>
    <scope>NUCLEOTIDE SEQUENCE [LARGE SCALE GENOMIC DNA]</scope>
    <source>
        <strain evidence="1 2">OCN003</strain>
    </source>
</reference>
<dbReference type="OrthoDB" id="6461049at2"/>
<organism evidence="1 2">
    <name type="scientific">Pseudoalteromonas piratica</name>
    <dbReference type="NCBI Taxonomy" id="1348114"/>
    <lineage>
        <taxon>Bacteria</taxon>
        <taxon>Pseudomonadati</taxon>
        <taxon>Pseudomonadota</taxon>
        <taxon>Gammaproteobacteria</taxon>
        <taxon>Alteromonadales</taxon>
        <taxon>Pseudoalteromonadaceae</taxon>
        <taxon>Pseudoalteromonas</taxon>
    </lineage>
</organism>
<dbReference type="RefSeq" id="WP_010560613.1">
    <property type="nucleotide sequence ID" value="NZ_CP009888.1"/>
</dbReference>